<comment type="caution">
    <text evidence="13">The sequence shown here is derived from an EMBL/GenBank/DDBJ whole genome shotgun (WGS) entry which is preliminary data.</text>
</comment>
<dbReference type="EC" id="2.4.99.28" evidence="11"/>
<dbReference type="HAMAP" id="MF_00766">
    <property type="entry name" value="PGT_MtgA"/>
    <property type="match status" value="1"/>
</dbReference>
<evidence type="ECO:0000256" key="11">
    <source>
        <dbReference type="HAMAP-Rule" id="MF_00766"/>
    </source>
</evidence>
<evidence type="ECO:0000256" key="5">
    <source>
        <dbReference type="ARBA" id="ARBA00022692"/>
    </source>
</evidence>
<dbReference type="NCBIfam" id="TIGR02070">
    <property type="entry name" value="mono_pep_trsgly"/>
    <property type="match status" value="1"/>
</dbReference>
<dbReference type="GO" id="GO:0009252">
    <property type="term" value="P:peptidoglycan biosynthetic process"/>
    <property type="evidence" value="ECO:0007669"/>
    <property type="project" value="UniProtKB-UniRule"/>
</dbReference>
<dbReference type="InterPro" id="IPR011812">
    <property type="entry name" value="Pep_trsgly"/>
</dbReference>
<keyword evidence="14" id="KW-1185">Reference proteome</keyword>
<comment type="catalytic activity">
    <reaction evidence="11">
        <text>[GlcNAc-(1-&gt;4)-Mur2Ac(oyl-L-Ala-gamma-D-Glu-L-Lys-D-Ala-D-Ala)](n)-di-trans,octa-cis-undecaprenyl diphosphate + beta-D-GlcNAc-(1-&gt;4)-Mur2Ac(oyl-L-Ala-gamma-D-Glu-L-Lys-D-Ala-D-Ala)-di-trans,octa-cis-undecaprenyl diphosphate = [GlcNAc-(1-&gt;4)-Mur2Ac(oyl-L-Ala-gamma-D-Glu-L-Lys-D-Ala-D-Ala)](n+1)-di-trans,octa-cis-undecaprenyl diphosphate + di-trans,octa-cis-undecaprenyl diphosphate + H(+)</text>
        <dbReference type="Rhea" id="RHEA:23708"/>
        <dbReference type="Rhea" id="RHEA-COMP:9602"/>
        <dbReference type="Rhea" id="RHEA-COMP:9603"/>
        <dbReference type="ChEBI" id="CHEBI:15378"/>
        <dbReference type="ChEBI" id="CHEBI:58405"/>
        <dbReference type="ChEBI" id="CHEBI:60033"/>
        <dbReference type="ChEBI" id="CHEBI:78435"/>
        <dbReference type="EC" id="2.4.99.28"/>
    </reaction>
</comment>
<dbReference type="GO" id="GO:0071555">
    <property type="term" value="P:cell wall organization"/>
    <property type="evidence" value="ECO:0007669"/>
    <property type="project" value="UniProtKB-KW"/>
</dbReference>
<keyword evidence="8 11" id="KW-1133">Transmembrane helix</keyword>
<evidence type="ECO:0000256" key="8">
    <source>
        <dbReference type="ARBA" id="ARBA00022989"/>
    </source>
</evidence>
<gene>
    <name evidence="11" type="primary">mtgA</name>
    <name evidence="13" type="ORF">DBZ36_19015</name>
</gene>
<dbReference type="InterPro" id="IPR023346">
    <property type="entry name" value="Lysozyme-like_dom_sf"/>
</dbReference>
<keyword evidence="6 11" id="KW-0133">Cell shape</keyword>
<evidence type="ECO:0000256" key="10">
    <source>
        <dbReference type="ARBA" id="ARBA00023316"/>
    </source>
</evidence>
<keyword evidence="4 11" id="KW-0808">Transferase</keyword>
<keyword evidence="2 11" id="KW-0997">Cell inner membrane</keyword>
<keyword evidence="3 11" id="KW-0328">Glycosyltransferase</keyword>
<keyword evidence="1 11" id="KW-1003">Cell membrane</keyword>
<evidence type="ECO:0000256" key="2">
    <source>
        <dbReference type="ARBA" id="ARBA00022519"/>
    </source>
</evidence>
<dbReference type="GO" id="GO:0009274">
    <property type="term" value="C:peptidoglycan-based cell wall"/>
    <property type="evidence" value="ECO:0007669"/>
    <property type="project" value="InterPro"/>
</dbReference>
<dbReference type="InterPro" id="IPR001264">
    <property type="entry name" value="Glyco_trans_51"/>
</dbReference>
<feature type="domain" description="Glycosyl transferase family 51" evidence="12">
    <location>
        <begin position="61"/>
        <end position="222"/>
    </location>
</feature>
<dbReference type="InterPro" id="IPR036950">
    <property type="entry name" value="PBP_transglycosylase"/>
</dbReference>
<dbReference type="OrthoDB" id="9766909at2"/>
<sequence>MNLKAKMLYLFKKLLMVTLVLVILSELAVLSLKFIDPPMWMWRIARSINPPESYPTAVLYQWHNLEQIAPSMQLAVIASEDQRFPHHHGIDWTELQNAILARQSGGQLRGASTITQQTAKNLYLWPSNSFVRKLVEAYFALLLELNLDKTRILEIYLNIIEFGPGIYGVEAASQHYFKRSASNLSQAQSAALASILPSPYRYSVLQPSTHLKNRRVWIQRQMRQLGSQHWAVQ</sequence>
<evidence type="ECO:0000313" key="14">
    <source>
        <dbReference type="Proteomes" id="UP000286482"/>
    </source>
</evidence>
<dbReference type="EMBL" id="RAQO01000012">
    <property type="protein sequence ID" value="RKF13155.1"/>
    <property type="molecule type" value="Genomic_DNA"/>
</dbReference>
<keyword evidence="10 11" id="KW-0961">Cell wall biogenesis/degradation</keyword>
<dbReference type="GO" id="GO:0016763">
    <property type="term" value="F:pentosyltransferase activity"/>
    <property type="evidence" value="ECO:0007669"/>
    <property type="project" value="InterPro"/>
</dbReference>
<comment type="pathway">
    <text evidence="11">Cell wall biogenesis; peptidoglycan biosynthesis.</text>
</comment>
<dbReference type="Pfam" id="PF00912">
    <property type="entry name" value="Transgly"/>
    <property type="match status" value="1"/>
</dbReference>
<comment type="function">
    <text evidence="11">Peptidoglycan polymerase that catalyzes glycan chain elongation from lipid-linked precursors.</text>
</comment>
<dbReference type="PANTHER" id="PTHR30400:SF0">
    <property type="entry name" value="BIOSYNTHETIC PEPTIDOGLYCAN TRANSGLYCOSYLASE"/>
    <property type="match status" value="1"/>
</dbReference>
<comment type="similarity">
    <text evidence="11">Belongs to the glycosyltransferase 51 family.</text>
</comment>
<dbReference type="Gene3D" id="1.10.3810.10">
    <property type="entry name" value="Biosynthetic peptidoglycan transglycosylase-like"/>
    <property type="match status" value="1"/>
</dbReference>
<dbReference type="GO" id="GO:0005886">
    <property type="term" value="C:plasma membrane"/>
    <property type="evidence" value="ECO:0007669"/>
    <property type="project" value="UniProtKB-SubCell"/>
</dbReference>
<dbReference type="GO" id="GO:0008955">
    <property type="term" value="F:peptidoglycan glycosyltransferase activity"/>
    <property type="evidence" value="ECO:0007669"/>
    <property type="project" value="UniProtKB-UniRule"/>
</dbReference>
<dbReference type="Proteomes" id="UP000286482">
    <property type="component" value="Unassembled WGS sequence"/>
</dbReference>
<proteinExistence type="inferred from homology"/>
<dbReference type="SUPFAM" id="SSF53955">
    <property type="entry name" value="Lysozyme-like"/>
    <property type="match status" value="1"/>
</dbReference>
<dbReference type="AlphaFoldDB" id="A0A420E6N4"/>
<evidence type="ECO:0000256" key="4">
    <source>
        <dbReference type="ARBA" id="ARBA00022679"/>
    </source>
</evidence>
<keyword evidence="7 11" id="KW-0573">Peptidoglycan synthesis</keyword>
<organism evidence="13 14">
    <name type="scientific">Alginatibacterium sediminis</name>
    <dbReference type="NCBI Taxonomy" id="2164068"/>
    <lineage>
        <taxon>Bacteria</taxon>
        <taxon>Pseudomonadati</taxon>
        <taxon>Pseudomonadota</taxon>
        <taxon>Gammaproteobacteria</taxon>
        <taxon>Alteromonadales</taxon>
        <taxon>Alteromonadaceae</taxon>
        <taxon>Alginatibacterium</taxon>
    </lineage>
</organism>
<evidence type="ECO:0000313" key="13">
    <source>
        <dbReference type="EMBL" id="RKF13155.1"/>
    </source>
</evidence>
<dbReference type="UniPathway" id="UPA00219"/>
<keyword evidence="9 11" id="KW-0472">Membrane</keyword>
<dbReference type="GO" id="GO:0008360">
    <property type="term" value="P:regulation of cell shape"/>
    <property type="evidence" value="ECO:0007669"/>
    <property type="project" value="UniProtKB-KW"/>
</dbReference>
<protein>
    <recommendedName>
        <fullName evidence="11">Biosynthetic peptidoglycan transglycosylase</fullName>
        <ecNumber evidence="11">2.4.99.28</ecNumber>
    </recommendedName>
    <alternativeName>
        <fullName evidence="11">Glycan polymerase</fullName>
    </alternativeName>
    <alternativeName>
        <fullName evidence="11">Peptidoglycan glycosyltransferase MtgA</fullName>
        <shortName evidence="11">PGT</shortName>
    </alternativeName>
</protein>
<evidence type="ECO:0000256" key="9">
    <source>
        <dbReference type="ARBA" id="ARBA00023136"/>
    </source>
</evidence>
<evidence type="ECO:0000256" key="1">
    <source>
        <dbReference type="ARBA" id="ARBA00022475"/>
    </source>
</evidence>
<accession>A0A420E6N4</accession>
<evidence type="ECO:0000259" key="12">
    <source>
        <dbReference type="Pfam" id="PF00912"/>
    </source>
</evidence>
<keyword evidence="5 11" id="KW-0812">Transmembrane</keyword>
<name>A0A420E6N4_9ALTE</name>
<evidence type="ECO:0000256" key="3">
    <source>
        <dbReference type="ARBA" id="ARBA00022676"/>
    </source>
</evidence>
<evidence type="ECO:0000256" key="6">
    <source>
        <dbReference type="ARBA" id="ARBA00022960"/>
    </source>
</evidence>
<reference evidence="13 14" key="1">
    <citation type="submission" date="2018-09" db="EMBL/GenBank/DDBJ databases">
        <authorList>
            <person name="Wang Z."/>
        </authorList>
    </citation>
    <scope>NUCLEOTIDE SEQUENCE [LARGE SCALE GENOMIC DNA]</scope>
    <source>
        <strain evidence="13 14">ALS 81</strain>
    </source>
</reference>
<evidence type="ECO:0000256" key="7">
    <source>
        <dbReference type="ARBA" id="ARBA00022984"/>
    </source>
</evidence>
<comment type="subcellular location">
    <subcellularLocation>
        <location evidence="11">Cell inner membrane</location>
        <topology evidence="11">Single-pass membrane protein</topology>
    </subcellularLocation>
</comment>
<dbReference type="PANTHER" id="PTHR30400">
    <property type="entry name" value="MONOFUNCTIONAL BIOSYNTHETIC PEPTIDOGLYCAN TRANSGLYCOSYLASE"/>
    <property type="match status" value="1"/>
</dbReference>